<name>A0ABW3M960_9PSEU</name>
<feature type="non-terminal residue" evidence="2">
    <location>
        <position position="97"/>
    </location>
</feature>
<evidence type="ECO:0000313" key="3">
    <source>
        <dbReference type="Proteomes" id="UP001597045"/>
    </source>
</evidence>
<reference evidence="3" key="1">
    <citation type="journal article" date="2019" name="Int. J. Syst. Evol. Microbiol.">
        <title>The Global Catalogue of Microorganisms (GCM) 10K type strain sequencing project: providing services to taxonomists for standard genome sequencing and annotation.</title>
        <authorList>
            <consortium name="The Broad Institute Genomics Platform"/>
            <consortium name="The Broad Institute Genome Sequencing Center for Infectious Disease"/>
            <person name="Wu L."/>
            <person name="Ma J."/>
        </authorList>
    </citation>
    <scope>NUCLEOTIDE SEQUENCE [LARGE SCALE GENOMIC DNA]</scope>
    <source>
        <strain evidence="3">JCM 31486</strain>
    </source>
</reference>
<protein>
    <submittedName>
        <fullName evidence="2">ABC transporter permease</fullName>
    </submittedName>
</protein>
<gene>
    <name evidence="2" type="ORF">ACFQ1S_07605</name>
</gene>
<evidence type="ECO:0000256" key="1">
    <source>
        <dbReference type="SAM" id="Phobius"/>
    </source>
</evidence>
<accession>A0ABW3M960</accession>
<keyword evidence="1" id="KW-0812">Transmembrane</keyword>
<keyword evidence="1" id="KW-0472">Membrane</keyword>
<evidence type="ECO:0000313" key="2">
    <source>
        <dbReference type="EMBL" id="MFD1045460.1"/>
    </source>
</evidence>
<dbReference type="Proteomes" id="UP001597045">
    <property type="component" value="Unassembled WGS sequence"/>
</dbReference>
<proteinExistence type="predicted"/>
<comment type="caution">
    <text evidence="2">The sequence shown here is derived from an EMBL/GenBank/DDBJ whole genome shotgun (WGS) entry which is preliminary data.</text>
</comment>
<keyword evidence="1" id="KW-1133">Transmembrane helix</keyword>
<sequence>MADRLRAIAGVVGLLTAWELMSRLAVADPVTLPPPSAVAMTVVDLFGNPQFSIAALSTVVAWGSAVVVAVAIALPVGVFLGFMRTVRVAVWVKTPMI</sequence>
<keyword evidence="3" id="KW-1185">Reference proteome</keyword>
<feature type="transmembrane region" description="Helical" evidence="1">
    <location>
        <begin position="51"/>
        <end position="83"/>
    </location>
</feature>
<organism evidence="2 3">
    <name type="scientific">Kibdelosporangium lantanae</name>
    <dbReference type="NCBI Taxonomy" id="1497396"/>
    <lineage>
        <taxon>Bacteria</taxon>
        <taxon>Bacillati</taxon>
        <taxon>Actinomycetota</taxon>
        <taxon>Actinomycetes</taxon>
        <taxon>Pseudonocardiales</taxon>
        <taxon>Pseudonocardiaceae</taxon>
        <taxon>Kibdelosporangium</taxon>
    </lineage>
</organism>
<dbReference type="EMBL" id="JBHTIS010000308">
    <property type="protein sequence ID" value="MFD1045460.1"/>
    <property type="molecule type" value="Genomic_DNA"/>
</dbReference>